<proteinExistence type="predicted"/>
<dbReference type="PROSITE" id="PS51707">
    <property type="entry name" value="CYTH"/>
    <property type="match status" value="1"/>
</dbReference>
<dbReference type="Pfam" id="PF01928">
    <property type="entry name" value="CYTH"/>
    <property type="match status" value="1"/>
</dbReference>
<evidence type="ECO:0000259" key="3">
    <source>
        <dbReference type="PROSITE" id="PS51708"/>
    </source>
</evidence>
<dbReference type="PROSITE" id="PS51708">
    <property type="entry name" value="CHAD"/>
    <property type="match status" value="1"/>
</dbReference>
<organism evidence="4 5">
    <name type="scientific">Streptomyces kebangsaanensis</name>
    <dbReference type="NCBI Taxonomy" id="864058"/>
    <lineage>
        <taxon>Bacteria</taxon>
        <taxon>Bacillati</taxon>
        <taxon>Actinomycetota</taxon>
        <taxon>Actinomycetes</taxon>
        <taxon>Kitasatosporales</taxon>
        <taxon>Streptomycetaceae</taxon>
        <taxon>Streptomyces</taxon>
    </lineage>
</organism>
<dbReference type="InterPro" id="IPR038186">
    <property type="entry name" value="CHAD_dom_sf"/>
</dbReference>
<dbReference type="Pfam" id="PF05235">
    <property type="entry name" value="CHAD"/>
    <property type="match status" value="1"/>
</dbReference>
<dbReference type="SMART" id="SM01118">
    <property type="entry name" value="CYTH"/>
    <property type="match status" value="1"/>
</dbReference>
<dbReference type="Gene3D" id="1.40.20.10">
    <property type="entry name" value="CHAD domain"/>
    <property type="match status" value="1"/>
</dbReference>
<name>A0ABW6KKJ1_9ACTN</name>
<dbReference type="InterPro" id="IPR023577">
    <property type="entry name" value="CYTH_domain"/>
</dbReference>
<feature type="region of interest" description="Disordered" evidence="1">
    <location>
        <begin position="178"/>
        <end position="213"/>
    </location>
</feature>
<dbReference type="PANTHER" id="PTHR39339">
    <property type="entry name" value="SLR1444 PROTEIN"/>
    <property type="match status" value="1"/>
</dbReference>
<comment type="caution">
    <text evidence="4">The sequence shown here is derived from an EMBL/GenBank/DDBJ whole genome shotgun (WGS) entry which is preliminary data.</text>
</comment>
<dbReference type="CDD" id="cd07374">
    <property type="entry name" value="CYTH-like_Pase"/>
    <property type="match status" value="1"/>
</dbReference>
<dbReference type="InterPro" id="IPR007899">
    <property type="entry name" value="CHAD_dom"/>
</dbReference>
<dbReference type="EMBL" id="JBIAFJ010000001">
    <property type="protein sequence ID" value="MFE9167944.1"/>
    <property type="molecule type" value="Genomic_DNA"/>
</dbReference>
<feature type="domain" description="CHAD" evidence="3">
    <location>
        <begin position="212"/>
        <end position="497"/>
    </location>
</feature>
<dbReference type="PANTHER" id="PTHR39339:SF1">
    <property type="entry name" value="CHAD DOMAIN-CONTAINING PROTEIN"/>
    <property type="match status" value="1"/>
</dbReference>
<reference evidence="4 5" key="1">
    <citation type="submission" date="2024-10" db="EMBL/GenBank/DDBJ databases">
        <title>The Natural Products Discovery Center: Release of the First 8490 Sequenced Strains for Exploring Actinobacteria Biosynthetic Diversity.</title>
        <authorList>
            <person name="Kalkreuter E."/>
            <person name="Kautsar S.A."/>
            <person name="Yang D."/>
            <person name="Bader C.D."/>
            <person name="Teijaro C.N."/>
            <person name="Fluegel L."/>
            <person name="Davis C.M."/>
            <person name="Simpson J.R."/>
            <person name="Lauterbach L."/>
            <person name="Steele A.D."/>
            <person name="Gui C."/>
            <person name="Meng S."/>
            <person name="Li G."/>
            <person name="Viehrig K."/>
            <person name="Ye F."/>
            <person name="Su P."/>
            <person name="Kiefer A.F."/>
            <person name="Nichols A."/>
            <person name="Cepeda A.J."/>
            <person name="Yan W."/>
            <person name="Fan B."/>
            <person name="Jiang Y."/>
            <person name="Adhikari A."/>
            <person name="Zheng C.-J."/>
            <person name="Schuster L."/>
            <person name="Cowan T.M."/>
            <person name="Smanski M.J."/>
            <person name="Chevrette M.G."/>
            <person name="De Carvalho L.P.S."/>
            <person name="Shen B."/>
        </authorList>
    </citation>
    <scope>NUCLEOTIDE SEQUENCE [LARGE SCALE GENOMIC DNA]</scope>
    <source>
        <strain evidence="4 5">NPDC007147</strain>
    </source>
</reference>
<evidence type="ECO:0000259" key="2">
    <source>
        <dbReference type="PROSITE" id="PS51707"/>
    </source>
</evidence>
<evidence type="ECO:0000313" key="4">
    <source>
        <dbReference type="EMBL" id="MFE9167944.1"/>
    </source>
</evidence>
<gene>
    <name evidence="4" type="ORF">ACFYNZ_00160</name>
</gene>
<accession>A0ABW6KKJ1</accession>
<dbReference type="InterPro" id="IPR033469">
    <property type="entry name" value="CYTH-like_dom_sf"/>
</dbReference>
<dbReference type="RefSeq" id="WP_388341593.1">
    <property type="nucleotide sequence ID" value="NZ_JBIAFJ010000001.1"/>
</dbReference>
<keyword evidence="5" id="KW-1185">Reference proteome</keyword>
<feature type="domain" description="CYTH" evidence="2">
    <location>
        <begin position="5"/>
        <end position="197"/>
    </location>
</feature>
<sequence length="499" mass="53627">MADIKREIERKYESDVGGLPDLTGVGGIAAVLDKGVADLDAVYYDTADERLAADGITLRRRTGGSDAGWHLKFPVAPGVRDEIHAPLSDTVPPALAALVRSRVRRGELLPLVRIRSRRDISHLVDADGTLLAEVAVDDVRAERPAGDGHAAQWTEIEVELADGGDPALLDTVEDRLRGAGVHPSPSPSKLARALAGTAGPDRRPEPPGERAPVTAGDHVLAYLRAQRDALVALDPAVRRDVHDSVHRMRVATRRLRSTLRTYRKVLDRTATDPLRGELRRLGGELGLDRDQEVLTERLTADLDAVPDALVTGPVRARLRTWSRARRSGLRGRLVAALDGRRHLDLLDTLDALLADPPLCPAAAGKPAKVLAKAVRKERATLSDLLERALALPPGHDRDLALHEARKQAKATRYAAEAAVPALGDPAAGLVKAAKNLQNLLGDHQDSVMARQALRELADQAHAAGESAFTYGVLHEREERRAAAVEAELPDALRACGAGP</sequence>
<dbReference type="SUPFAM" id="SSF55154">
    <property type="entry name" value="CYTH-like phosphatases"/>
    <property type="match status" value="1"/>
</dbReference>
<dbReference type="SMART" id="SM00880">
    <property type="entry name" value="CHAD"/>
    <property type="match status" value="1"/>
</dbReference>
<dbReference type="Proteomes" id="UP001601197">
    <property type="component" value="Unassembled WGS sequence"/>
</dbReference>
<evidence type="ECO:0000256" key="1">
    <source>
        <dbReference type="SAM" id="MobiDB-lite"/>
    </source>
</evidence>
<dbReference type="Gene3D" id="2.40.320.10">
    <property type="entry name" value="Hypothetical Protein Pfu-838710-001"/>
    <property type="match status" value="1"/>
</dbReference>
<protein>
    <submittedName>
        <fullName evidence="4">CHAD domain-containing protein</fullName>
    </submittedName>
</protein>
<evidence type="ECO:0000313" key="5">
    <source>
        <dbReference type="Proteomes" id="UP001601197"/>
    </source>
</evidence>